<reference evidence="1" key="2">
    <citation type="submission" date="2023-06" db="EMBL/GenBank/DDBJ databases">
        <authorList>
            <consortium name="Lawrence Berkeley National Laboratory"/>
            <person name="Haridas S."/>
            <person name="Hensen N."/>
            <person name="Bonometti L."/>
            <person name="Westerberg I."/>
            <person name="Brannstrom I.O."/>
            <person name="Guillou S."/>
            <person name="Cros-Aarteil S."/>
            <person name="Calhoun S."/>
            <person name="Kuo A."/>
            <person name="Mondo S."/>
            <person name="Pangilinan J."/>
            <person name="Riley R."/>
            <person name="Labutti K."/>
            <person name="Andreopoulos B."/>
            <person name="Lipzen A."/>
            <person name="Chen C."/>
            <person name="Yanf M."/>
            <person name="Daum C."/>
            <person name="Ng V."/>
            <person name="Clum A."/>
            <person name="Steindorff A."/>
            <person name="Ohm R."/>
            <person name="Martin F."/>
            <person name="Silar P."/>
            <person name="Natvig D."/>
            <person name="Lalanne C."/>
            <person name="Gautier V."/>
            <person name="Ament-Velasquez S.L."/>
            <person name="Kruys A."/>
            <person name="Hutchinson M.I."/>
            <person name="Powell A.J."/>
            <person name="Barry K."/>
            <person name="Miller A.N."/>
            <person name="Grigoriev I.V."/>
            <person name="Debuchy R."/>
            <person name="Gladieux P."/>
            <person name="Thoren M.H."/>
            <person name="Johannesson H."/>
        </authorList>
    </citation>
    <scope>NUCLEOTIDE SEQUENCE</scope>
    <source>
        <strain evidence="1">CBS 560.94</strain>
    </source>
</reference>
<name>A0AAE0JLW0_9PEZI</name>
<proteinExistence type="predicted"/>
<dbReference type="AlphaFoldDB" id="A0AAE0JLW0"/>
<comment type="caution">
    <text evidence="1">The sequence shown here is derived from an EMBL/GenBank/DDBJ whole genome shotgun (WGS) entry which is preliminary data.</text>
</comment>
<organism evidence="1 2">
    <name type="scientific">Neurospora tetraspora</name>
    <dbReference type="NCBI Taxonomy" id="94610"/>
    <lineage>
        <taxon>Eukaryota</taxon>
        <taxon>Fungi</taxon>
        <taxon>Dikarya</taxon>
        <taxon>Ascomycota</taxon>
        <taxon>Pezizomycotina</taxon>
        <taxon>Sordariomycetes</taxon>
        <taxon>Sordariomycetidae</taxon>
        <taxon>Sordariales</taxon>
        <taxon>Sordariaceae</taxon>
        <taxon>Neurospora</taxon>
    </lineage>
</organism>
<dbReference type="Proteomes" id="UP001278500">
    <property type="component" value="Unassembled WGS sequence"/>
</dbReference>
<protein>
    <submittedName>
        <fullName evidence="1">Uncharacterized protein</fullName>
    </submittedName>
</protein>
<gene>
    <name evidence="1" type="ORF">B0H65DRAFT_144807</name>
</gene>
<evidence type="ECO:0000313" key="1">
    <source>
        <dbReference type="EMBL" id="KAK3352115.1"/>
    </source>
</evidence>
<dbReference type="EMBL" id="JAUEPP010000002">
    <property type="protein sequence ID" value="KAK3352115.1"/>
    <property type="molecule type" value="Genomic_DNA"/>
</dbReference>
<dbReference type="RefSeq" id="XP_062685410.1">
    <property type="nucleotide sequence ID" value="XM_062820985.1"/>
</dbReference>
<reference evidence="1" key="1">
    <citation type="journal article" date="2023" name="Mol. Phylogenet. Evol.">
        <title>Genome-scale phylogeny and comparative genomics of the fungal order Sordariales.</title>
        <authorList>
            <person name="Hensen N."/>
            <person name="Bonometti L."/>
            <person name="Westerberg I."/>
            <person name="Brannstrom I.O."/>
            <person name="Guillou S."/>
            <person name="Cros-Aarteil S."/>
            <person name="Calhoun S."/>
            <person name="Haridas S."/>
            <person name="Kuo A."/>
            <person name="Mondo S."/>
            <person name="Pangilinan J."/>
            <person name="Riley R."/>
            <person name="LaButti K."/>
            <person name="Andreopoulos B."/>
            <person name="Lipzen A."/>
            <person name="Chen C."/>
            <person name="Yan M."/>
            <person name="Daum C."/>
            <person name="Ng V."/>
            <person name="Clum A."/>
            <person name="Steindorff A."/>
            <person name="Ohm R.A."/>
            <person name="Martin F."/>
            <person name="Silar P."/>
            <person name="Natvig D.O."/>
            <person name="Lalanne C."/>
            <person name="Gautier V."/>
            <person name="Ament-Velasquez S.L."/>
            <person name="Kruys A."/>
            <person name="Hutchinson M.I."/>
            <person name="Powell A.J."/>
            <person name="Barry K."/>
            <person name="Miller A.N."/>
            <person name="Grigoriev I.V."/>
            <person name="Debuchy R."/>
            <person name="Gladieux P."/>
            <person name="Hiltunen Thoren M."/>
            <person name="Johannesson H."/>
        </authorList>
    </citation>
    <scope>NUCLEOTIDE SEQUENCE</scope>
    <source>
        <strain evidence="1">CBS 560.94</strain>
    </source>
</reference>
<sequence>MRRLWNNEHWRHVPRVYYKSIASGGARKGLPGCQWVFVMAGDFGTKNVDRSSNHRLFDESPILYSPSTDTGADGDPRFKTTPRSTISDNMRIPFLANGLPGNVIPDLLSPLQSLSDHFLLLRVLCHTASKRDKELVPEMSYTHFKRAITALIASRVAKACHEGLERSHALINSESFRKTTIAAQIYRRCTSLSECYPSELSEPPAWGAIPCYLDLRLQHHKYRTV</sequence>
<keyword evidence="2" id="KW-1185">Reference proteome</keyword>
<evidence type="ECO:0000313" key="2">
    <source>
        <dbReference type="Proteomes" id="UP001278500"/>
    </source>
</evidence>
<accession>A0AAE0JLW0</accession>
<dbReference type="GeneID" id="87858139"/>